<keyword evidence="5" id="KW-0963">Cytoplasm</keyword>
<proteinExistence type="predicted"/>
<feature type="region of interest" description="Disordered" evidence="18">
    <location>
        <begin position="888"/>
        <end position="1091"/>
    </location>
</feature>
<feature type="compositionally biased region" description="Low complexity" evidence="18">
    <location>
        <begin position="979"/>
        <end position="990"/>
    </location>
</feature>
<dbReference type="PROSITE" id="PS50802">
    <property type="entry name" value="OTU"/>
    <property type="match status" value="1"/>
</dbReference>
<feature type="domain" description="OTU" evidence="19">
    <location>
        <begin position="34"/>
        <end position="164"/>
    </location>
</feature>
<dbReference type="GO" id="GO:0005737">
    <property type="term" value="C:cytoplasm"/>
    <property type="evidence" value="ECO:0007669"/>
    <property type="project" value="UniProtKB-SubCell"/>
</dbReference>
<keyword evidence="14" id="KW-0539">Nucleus</keyword>
<feature type="compositionally biased region" description="Low complexity" evidence="18">
    <location>
        <begin position="481"/>
        <end position="493"/>
    </location>
</feature>
<feature type="compositionally biased region" description="Basic and acidic residues" evidence="18">
    <location>
        <begin position="1073"/>
        <end position="1091"/>
    </location>
</feature>
<dbReference type="GeneID" id="101322172"/>
<evidence type="ECO:0000256" key="12">
    <source>
        <dbReference type="ARBA" id="ARBA00022859"/>
    </source>
</evidence>
<keyword evidence="7" id="KW-0399">Innate immunity</keyword>
<evidence type="ECO:0000256" key="1">
    <source>
        <dbReference type="ARBA" id="ARBA00000707"/>
    </source>
</evidence>
<evidence type="ECO:0000256" key="14">
    <source>
        <dbReference type="ARBA" id="ARBA00023242"/>
    </source>
</evidence>
<accession>A0A2U4AMD1</accession>
<reference evidence="21" key="1">
    <citation type="submission" date="2025-08" db="UniProtKB">
        <authorList>
            <consortium name="RefSeq"/>
        </authorList>
    </citation>
    <scope>IDENTIFICATION</scope>
    <source>
        <tissue evidence="21">Spleen</tissue>
    </source>
</reference>
<evidence type="ECO:0000256" key="8">
    <source>
        <dbReference type="ARBA" id="ARBA00022670"/>
    </source>
</evidence>
<evidence type="ECO:0000256" key="2">
    <source>
        <dbReference type="ARBA" id="ARBA00004123"/>
    </source>
</evidence>
<dbReference type="GO" id="GO:0070536">
    <property type="term" value="P:protein K63-linked deubiquitination"/>
    <property type="evidence" value="ECO:0007669"/>
    <property type="project" value="UniProtKB-ARBA"/>
</dbReference>
<keyword evidence="10" id="KW-0378">Hydrolase</keyword>
<dbReference type="GO" id="GO:0005634">
    <property type="term" value="C:nucleus"/>
    <property type="evidence" value="ECO:0007669"/>
    <property type="project" value="UniProtKB-SubCell"/>
</dbReference>
<dbReference type="PANTHER" id="PTHR12419">
    <property type="entry name" value="OTU DOMAIN CONTAINING PROTEIN"/>
    <property type="match status" value="1"/>
</dbReference>
<dbReference type="PANTHER" id="PTHR12419:SF9">
    <property type="entry name" value="OTU DOMAIN-CONTAINING PROTEIN 4"/>
    <property type="match status" value="1"/>
</dbReference>
<feature type="compositionally biased region" description="Pro residues" evidence="18">
    <location>
        <begin position="379"/>
        <end position="389"/>
    </location>
</feature>
<keyword evidence="9" id="KW-0833">Ubl conjugation pathway</keyword>
<organism evidence="20 21">
    <name type="scientific">Tursiops truncatus</name>
    <name type="common">Atlantic bottle-nosed dolphin</name>
    <name type="synonym">Delphinus truncatus</name>
    <dbReference type="NCBI Taxonomy" id="9739"/>
    <lineage>
        <taxon>Eukaryota</taxon>
        <taxon>Metazoa</taxon>
        <taxon>Chordata</taxon>
        <taxon>Craniata</taxon>
        <taxon>Vertebrata</taxon>
        <taxon>Euteleostomi</taxon>
        <taxon>Mammalia</taxon>
        <taxon>Eutheria</taxon>
        <taxon>Laurasiatheria</taxon>
        <taxon>Artiodactyla</taxon>
        <taxon>Whippomorpha</taxon>
        <taxon>Cetacea</taxon>
        <taxon>Odontoceti</taxon>
        <taxon>Delphinidae</taxon>
        <taxon>Tursiops</taxon>
    </lineage>
</organism>
<dbReference type="OrthoDB" id="10017659at2759"/>
<dbReference type="Gene3D" id="3.90.70.80">
    <property type="match status" value="1"/>
</dbReference>
<evidence type="ECO:0000256" key="11">
    <source>
        <dbReference type="ARBA" id="ARBA00022807"/>
    </source>
</evidence>
<feature type="region of interest" description="Disordered" evidence="18">
    <location>
        <begin position="478"/>
        <end position="542"/>
    </location>
</feature>
<dbReference type="GO" id="GO:2000660">
    <property type="term" value="P:negative regulation of interleukin-1-mediated signaling pathway"/>
    <property type="evidence" value="ECO:0007669"/>
    <property type="project" value="TreeGrafter"/>
</dbReference>
<evidence type="ECO:0000256" key="9">
    <source>
        <dbReference type="ARBA" id="ARBA00022786"/>
    </source>
</evidence>
<dbReference type="InterPro" id="IPR038765">
    <property type="entry name" value="Papain-like_cys_pep_sf"/>
</dbReference>
<evidence type="ECO:0000256" key="5">
    <source>
        <dbReference type="ARBA" id="ARBA00022490"/>
    </source>
</evidence>
<protein>
    <recommendedName>
        <fullName evidence="17">OTU domain-containing protein 4</fullName>
        <ecNumber evidence="4">3.4.19.12</ecNumber>
    </recommendedName>
</protein>
<comment type="catalytic activity">
    <reaction evidence="1">
        <text>Thiol-dependent hydrolysis of ester, thioester, amide, peptide and isopeptide bonds formed by the C-terminal Gly of ubiquitin (a 76-residue protein attached to proteins as an intracellular targeting signal).</text>
        <dbReference type="EC" id="3.4.19.12"/>
    </reaction>
</comment>
<dbReference type="GO" id="GO:0004843">
    <property type="term" value="F:cysteine-type deubiquitinase activity"/>
    <property type="evidence" value="ECO:0007669"/>
    <property type="project" value="UniProtKB-EC"/>
</dbReference>
<dbReference type="Pfam" id="PF02338">
    <property type="entry name" value="OTU"/>
    <property type="match status" value="1"/>
</dbReference>
<feature type="compositionally biased region" description="Basic and acidic residues" evidence="18">
    <location>
        <begin position="947"/>
        <end position="978"/>
    </location>
</feature>
<feature type="compositionally biased region" description="Basic and acidic residues" evidence="18">
    <location>
        <begin position="427"/>
        <end position="441"/>
    </location>
</feature>
<keyword evidence="20" id="KW-1185">Reference proteome</keyword>
<dbReference type="GO" id="GO:1903093">
    <property type="term" value="P:regulation of protein K48-linked deubiquitination"/>
    <property type="evidence" value="ECO:0007669"/>
    <property type="project" value="TreeGrafter"/>
</dbReference>
<dbReference type="FunFam" id="3.90.70.80:FF:000013">
    <property type="entry name" value="OTU domain-containing protein 4"/>
    <property type="match status" value="1"/>
</dbReference>
<evidence type="ECO:0000256" key="16">
    <source>
        <dbReference type="ARBA" id="ARBA00062839"/>
    </source>
</evidence>
<dbReference type="Proteomes" id="UP000245320">
    <property type="component" value="Chromosome 5"/>
</dbReference>
<gene>
    <name evidence="21" type="primary">OTUD4</name>
</gene>
<dbReference type="CTD" id="54726"/>
<dbReference type="AlphaFoldDB" id="A0A2U4AMD1"/>
<evidence type="ECO:0000313" key="20">
    <source>
        <dbReference type="Proteomes" id="UP000245320"/>
    </source>
</evidence>
<evidence type="ECO:0000256" key="13">
    <source>
        <dbReference type="ARBA" id="ARBA00022990"/>
    </source>
</evidence>
<dbReference type="GO" id="GO:0045087">
    <property type="term" value="P:innate immune response"/>
    <property type="evidence" value="ECO:0007669"/>
    <property type="project" value="UniProtKB-KW"/>
</dbReference>
<dbReference type="GO" id="GO:0034122">
    <property type="term" value="P:negative regulation of toll-like receptor signaling pathway"/>
    <property type="evidence" value="ECO:0007669"/>
    <property type="project" value="TreeGrafter"/>
</dbReference>
<feature type="region of interest" description="Disordered" evidence="18">
    <location>
        <begin position="204"/>
        <end position="251"/>
    </location>
</feature>
<dbReference type="GO" id="GO:0061578">
    <property type="term" value="F:K63-linked deubiquitinase activity"/>
    <property type="evidence" value="ECO:0007669"/>
    <property type="project" value="TreeGrafter"/>
</dbReference>
<evidence type="ECO:0000256" key="10">
    <source>
        <dbReference type="ARBA" id="ARBA00022801"/>
    </source>
</evidence>
<dbReference type="EC" id="3.4.19.12" evidence="4"/>
<dbReference type="SUPFAM" id="SSF54001">
    <property type="entry name" value="Cysteine proteinases"/>
    <property type="match status" value="1"/>
</dbReference>
<keyword evidence="11" id="KW-0788">Thiol protease</keyword>
<evidence type="ECO:0000256" key="15">
    <source>
        <dbReference type="ARBA" id="ARBA00058854"/>
    </source>
</evidence>
<evidence type="ECO:0000256" key="18">
    <source>
        <dbReference type="SAM" id="MobiDB-lite"/>
    </source>
</evidence>
<evidence type="ECO:0000313" key="21">
    <source>
        <dbReference type="RefSeq" id="XP_019782091.1"/>
    </source>
</evidence>
<dbReference type="CDD" id="cd22794">
    <property type="entry name" value="OTU_OTUD4"/>
    <property type="match status" value="1"/>
</dbReference>
<evidence type="ECO:0000256" key="4">
    <source>
        <dbReference type="ARBA" id="ARBA00012759"/>
    </source>
</evidence>
<feature type="compositionally biased region" description="Basic and acidic residues" evidence="18">
    <location>
        <begin position="503"/>
        <end position="536"/>
    </location>
</feature>
<dbReference type="RefSeq" id="XP_019782091.1">
    <property type="nucleotide sequence ID" value="XM_019926532.2"/>
</dbReference>
<name>A0A2U4AMD1_TURTR</name>
<feature type="compositionally biased region" description="Acidic residues" evidence="18">
    <location>
        <begin position="204"/>
        <end position="215"/>
    </location>
</feature>
<evidence type="ECO:0000256" key="17">
    <source>
        <dbReference type="ARBA" id="ARBA00074854"/>
    </source>
</evidence>
<keyword evidence="8" id="KW-0645">Protease</keyword>
<dbReference type="InterPro" id="IPR050704">
    <property type="entry name" value="Peptidase_C85-like"/>
</dbReference>
<feature type="compositionally biased region" description="Polar residues" evidence="18">
    <location>
        <begin position="220"/>
        <end position="249"/>
    </location>
</feature>
<comment type="function">
    <text evidence="15">Deubiquitinase which hydrolyzes the isopeptide bond between the ubiquitin C-terminus and the lysine epsilon-amino group of the target protein. May negatively regulate inflammatory and pathogen recognition signaling in innate immune response. Upon phosphorylation at Ser-202 and Ser-204 residues, via IL-1 receptor and Toll-like receptor signaling pathway, specifically deubiquitinates 'Lys-63'-polyubiquitinated MYD88 adapter protein triggering down-regulation of NF-kappa-B-dependent transcription of inflammatory mediators. Independently of the catalytic activity, acts as a scaffold for alternative deubiquitinases to assemble specific deubiquitinase-substrate complexes. Associates with USP7 and USP9X deubiquitinases to stabilize alkylation repair enzyme ALKBH3, thereby promoting the repair of alkylated DNA lesions.</text>
</comment>
<keyword evidence="13" id="KW-0007">Acetylation</keyword>
<evidence type="ECO:0000256" key="3">
    <source>
        <dbReference type="ARBA" id="ARBA00004496"/>
    </source>
</evidence>
<feature type="compositionally biased region" description="Basic and acidic residues" evidence="18">
    <location>
        <begin position="1044"/>
        <end position="1063"/>
    </location>
</feature>
<evidence type="ECO:0000256" key="6">
    <source>
        <dbReference type="ARBA" id="ARBA00022553"/>
    </source>
</evidence>
<keyword evidence="12" id="KW-0391">Immunity</keyword>
<keyword evidence="6" id="KW-0597">Phosphoprotein</keyword>
<dbReference type="InterPro" id="IPR003323">
    <property type="entry name" value="OTU_dom"/>
</dbReference>
<sequence length="1091" mass="120684">MEAAVGAPDGGDQGGAAPREDATPMDAYLRKLGLYRKLVAKDGSCLFRAVAEQVLHSQSRHVEVRMACIHYLRENREKFEAVICNFKHIMFIEGSFEEYLKRLENPQEWVGQVEISALSLMYRKDFIIYREPNVSPSQVTENNFPEKVLLCFSNGNHYDIVYPIKYKESSAVCQSLLYELLYEKVFKTDVSKILMGLDTSEVADENNSEISDSEDDSCKSKTTTVNNVNGFKSLSSDQHPKSSGNSPSLPLSRKVLKSLSPAVYRNVEYEIWLKSKQAQQKHDYSIAAGLQYEVGDKCQVRLDHNGKFSNADFQGVHSENGPVLVEELGKKLSPKNLRPPSSESWNTVAGKKMKKPPSGQNFHCDADYRGPKAPAKPGKAPPTLPPRLQHPPGLRQRVPPGHSAAPQSQKPSSEHRSLSRTPTQATRKPDRERAEDFDATTRESNYFGLSPEERREKQAIEESRLLYEIQNRDEQAFPALSSSSVSQSASQSSNPGVQRKSSHGSDRKGSRRRMDTEERKDKDSVHGHIPLDKKPEPGTLEKPAEHVCLSSPAPLLVSPEVHLTPAVPSLPATVPAWPSEPTTFGPTGVPAQIPVLSVTQTLTTGPDSAVSQAHLTPSPVPVSIQAVNQPLMPLPQTLSLYQDPLYPGFPCNEKGDRAIAPPYSLCHTGEDLPKDKNILRFFFNLGVKAYSCPMWAPHSYLYPLHQAYLAACRMYPKVPVPVYPQNPWFQEAPSAQNESDCACPDAHFPVQPEASVNGQMPQAEIGPPTFSSTLVIPPSQVSESHGQLSYQADLESENSGQLLHAEYEESLSGKNMFPQPSFGPNPFLGPVPIAPPFFPHVWYGYPFQGFIENPVMRQNIVLPSDEKGELDLPLENLDLSKECASVSAADEFPEAGGEDTHPLPEASVSEHGGQVEQSSQTPKSELALAPVPPVAEGKARLPTPVLNREREAVPVEPEPKRTIPSLKEKPEKVKDPKTAADAVSGASSVDNRVPRPKEESSEDESEVSDILRSGRSKQFYNQTYGGRKYKSDWGYSGRGGYPHVRGEESWKGQPSRSRDEGYQYHRNARGRPYRGDRRRSGLGDGHRGQHT</sequence>
<evidence type="ECO:0000259" key="19">
    <source>
        <dbReference type="PROSITE" id="PS50802"/>
    </source>
</evidence>
<comment type="subcellular location">
    <subcellularLocation>
        <location evidence="3">Cytoplasm</location>
    </subcellularLocation>
    <subcellularLocation>
        <location evidence="2">Nucleus</location>
    </subcellularLocation>
</comment>
<comment type="subunit">
    <text evidence="16">Interacts with MYD88; the interaction is direct. Interacts with ALKBH3; the interaction is direct. Interacts with USP7; the interaction is direct. Interacts with USP9X; the interaction is direct.</text>
</comment>
<feature type="region of interest" description="Disordered" evidence="18">
    <location>
        <begin position="1"/>
        <end position="21"/>
    </location>
</feature>
<dbReference type="GO" id="GO:0006508">
    <property type="term" value="P:proteolysis"/>
    <property type="evidence" value="ECO:0007669"/>
    <property type="project" value="UniProtKB-KW"/>
</dbReference>
<evidence type="ECO:0000256" key="7">
    <source>
        <dbReference type="ARBA" id="ARBA00022588"/>
    </source>
</evidence>
<feature type="region of interest" description="Disordered" evidence="18">
    <location>
        <begin position="331"/>
        <end position="457"/>
    </location>
</feature>